<feature type="transmembrane region" description="Helical" evidence="8">
    <location>
        <begin position="182"/>
        <end position="201"/>
    </location>
</feature>
<evidence type="ECO:0000256" key="7">
    <source>
        <dbReference type="RuleBase" id="RU000320"/>
    </source>
</evidence>
<evidence type="ECO:0000259" key="9">
    <source>
        <dbReference type="Pfam" id="PF00361"/>
    </source>
</evidence>
<feature type="transmembrane region" description="Helical" evidence="8">
    <location>
        <begin position="255"/>
        <end position="274"/>
    </location>
</feature>
<evidence type="ECO:0000256" key="6">
    <source>
        <dbReference type="ARBA" id="ARBA00023136"/>
    </source>
</evidence>
<dbReference type="PRINTS" id="PR01434">
    <property type="entry name" value="NADHDHGNASE5"/>
</dbReference>
<dbReference type="EMBL" id="QOVF01000007">
    <property type="protein sequence ID" value="KAA0691848.1"/>
    <property type="molecule type" value="Genomic_DNA"/>
</dbReference>
<feature type="transmembrane region" description="Helical" evidence="8">
    <location>
        <begin position="450"/>
        <end position="472"/>
    </location>
</feature>
<feature type="transmembrane region" description="Helical" evidence="8">
    <location>
        <begin position="381"/>
        <end position="401"/>
    </location>
</feature>
<dbReference type="PANTHER" id="PTHR42703:SF1">
    <property type="entry name" value="NA(+)_H(+) ANTIPORTER SUBUNIT D1"/>
    <property type="match status" value="1"/>
</dbReference>
<keyword evidence="6 8" id="KW-0472">Membrane</keyword>
<evidence type="ECO:0000256" key="5">
    <source>
        <dbReference type="ARBA" id="ARBA00022989"/>
    </source>
</evidence>
<accession>A0A7V7GPN9</accession>
<feature type="transmembrane region" description="Helical" evidence="8">
    <location>
        <begin position="421"/>
        <end position="438"/>
    </location>
</feature>
<reference evidence="10 11" key="1">
    <citation type="submission" date="2018-07" db="EMBL/GenBank/DDBJ databases">
        <title>Pseudomonas laoshanensis sp. nov., isolated from soil.</title>
        <authorList>
            <person name="Sun J."/>
            <person name="Yu L."/>
            <person name="Wang M."/>
            <person name="Zhang C."/>
        </authorList>
    </citation>
    <scope>NUCLEOTIDE SEQUENCE [LARGE SCALE GENOMIC DNA]</scope>
    <source>
        <strain evidence="10 11">Y22</strain>
    </source>
</reference>
<protein>
    <submittedName>
        <fullName evidence="10">Sodium:proton antiporter</fullName>
    </submittedName>
</protein>
<feature type="transmembrane region" description="Helical" evidence="8">
    <location>
        <begin position="309"/>
        <end position="330"/>
    </location>
</feature>
<evidence type="ECO:0000256" key="2">
    <source>
        <dbReference type="ARBA" id="ARBA00005346"/>
    </source>
</evidence>
<dbReference type="InterPro" id="IPR050586">
    <property type="entry name" value="CPA3_Na-H_Antiporter_D"/>
</dbReference>
<dbReference type="GO" id="GO:0005886">
    <property type="term" value="C:plasma membrane"/>
    <property type="evidence" value="ECO:0007669"/>
    <property type="project" value="UniProtKB-SubCell"/>
</dbReference>
<feature type="transmembrane region" description="Helical" evidence="8">
    <location>
        <begin position="67"/>
        <end position="86"/>
    </location>
</feature>
<organism evidence="10 11">
    <name type="scientific">Halopseudomonas laoshanensis</name>
    <dbReference type="NCBI Taxonomy" id="2268758"/>
    <lineage>
        <taxon>Bacteria</taxon>
        <taxon>Pseudomonadati</taxon>
        <taxon>Pseudomonadota</taxon>
        <taxon>Gammaproteobacteria</taxon>
        <taxon>Pseudomonadales</taxon>
        <taxon>Pseudomonadaceae</taxon>
        <taxon>Halopseudomonas</taxon>
    </lineage>
</organism>
<evidence type="ECO:0000256" key="3">
    <source>
        <dbReference type="ARBA" id="ARBA00022475"/>
    </source>
</evidence>
<feature type="transmembrane region" description="Helical" evidence="8">
    <location>
        <begin position="281"/>
        <end position="303"/>
    </location>
</feature>
<feature type="transmembrane region" description="Helical" evidence="8">
    <location>
        <begin position="527"/>
        <end position="549"/>
    </location>
</feature>
<feature type="transmembrane region" description="Helical" evidence="8">
    <location>
        <begin position="98"/>
        <end position="115"/>
    </location>
</feature>
<feature type="transmembrane region" description="Helical" evidence="8">
    <location>
        <begin position="342"/>
        <end position="361"/>
    </location>
</feature>
<feature type="transmembrane region" description="Helical" evidence="8">
    <location>
        <begin position="29"/>
        <end position="47"/>
    </location>
</feature>
<comment type="subcellular location">
    <subcellularLocation>
        <location evidence="1">Cell membrane</location>
        <topology evidence="1">Multi-pass membrane protein</topology>
    </subcellularLocation>
    <subcellularLocation>
        <location evidence="7">Membrane</location>
        <topology evidence="7">Multi-pass membrane protein</topology>
    </subcellularLocation>
</comment>
<dbReference type="AlphaFoldDB" id="A0A7V7GPN9"/>
<feature type="transmembrane region" description="Helical" evidence="8">
    <location>
        <begin position="222"/>
        <end position="243"/>
    </location>
</feature>
<dbReference type="InterPro" id="IPR001750">
    <property type="entry name" value="ND/Mrp_TM"/>
</dbReference>
<dbReference type="Proteomes" id="UP000463138">
    <property type="component" value="Unassembled WGS sequence"/>
</dbReference>
<feature type="transmembrane region" description="Helical" evidence="8">
    <location>
        <begin position="121"/>
        <end position="139"/>
    </location>
</feature>
<dbReference type="OrthoDB" id="9768329at2"/>
<sequence length="550" mass="60212">MTPLWWIVVPLVPLLAGVLLWLRPERVAPWYWLACMPALLLSIWPAPALELSLLWPGASWGADDLLARAWLGFSAVLWACASRFAVADLSDGRHLQRFWLFWLLSLTGNLLLVIAQDAASFYIGFTLMSLSAYGLVVHLRGPAPRQAGRIYLQLAVLGEMLIYAGMLLRMHEAGGLLDFVDWQSIPISATTAALLLGGFGLKAGFWPLHVWLPLAHPAAPAAASAVLSGAMIKAGILGIWRFLPAQDALLQHWAVWLLAIGAISAFYGVLLGLLQHKAKAALAYSSVSQIGYLLIILALGWHQPEARPAAALMLALYGVHHGLAKGALFMGAGLSAHARLKGWHWVLMAIPALALAGLPFTSGAAIKVLLKDSVKSSLPEIWLTVLSVGSLATLLVVARALWLMRQAQQNDELPVAQVSQILPWALLCVTPVALPWLWPEMREALLHSLPGYALWAATWPLALGLALSLMAIRFNWRIPAALEHLPNPARAASIRFKRWMSRPPKPAATPANRAQRWRNLERRWNRFFHPDAVAASAWLIAALLLLGWLI</sequence>
<gene>
    <name evidence="10" type="ORF">DT594_16590</name>
</gene>
<proteinExistence type="inferred from homology"/>
<feature type="domain" description="NADH:quinone oxidoreductase/Mrp antiporter transmembrane" evidence="9">
    <location>
        <begin position="115"/>
        <end position="377"/>
    </location>
</feature>
<evidence type="ECO:0000256" key="8">
    <source>
        <dbReference type="SAM" id="Phobius"/>
    </source>
</evidence>
<keyword evidence="3" id="KW-1003">Cell membrane</keyword>
<feature type="transmembrane region" description="Helical" evidence="8">
    <location>
        <begin position="151"/>
        <end position="170"/>
    </location>
</feature>
<evidence type="ECO:0000313" key="11">
    <source>
        <dbReference type="Proteomes" id="UP000463138"/>
    </source>
</evidence>
<keyword evidence="4 7" id="KW-0812">Transmembrane</keyword>
<evidence type="ECO:0000256" key="1">
    <source>
        <dbReference type="ARBA" id="ARBA00004651"/>
    </source>
</evidence>
<name>A0A7V7GPN9_9GAMM</name>
<dbReference type="PANTHER" id="PTHR42703">
    <property type="entry name" value="NADH DEHYDROGENASE"/>
    <property type="match status" value="1"/>
</dbReference>
<dbReference type="RefSeq" id="WP_149333972.1">
    <property type="nucleotide sequence ID" value="NZ_QOVF01000007.1"/>
</dbReference>
<evidence type="ECO:0000256" key="4">
    <source>
        <dbReference type="ARBA" id="ARBA00022692"/>
    </source>
</evidence>
<feature type="transmembrane region" description="Helical" evidence="8">
    <location>
        <begin position="6"/>
        <end position="22"/>
    </location>
</feature>
<dbReference type="Pfam" id="PF00361">
    <property type="entry name" value="Proton_antipo_M"/>
    <property type="match status" value="1"/>
</dbReference>
<evidence type="ECO:0000313" key="10">
    <source>
        <dbReference type="EMBL" id="KAA0691848.1"/>
    </source>
</evidence>
<keyword evidence="11" id="KW-1185">Reference proteome</keyword>
<comment type="caution">
    <text evidence="10">The sequence shown here is derived from an EMBL/GenBank/DDBJ whole genome shotgun (WGS) entry which is preliminary data.</text>
</comment>
<comment type="similarity">
    <text evidence="2">Belongs to the CPA3 antiporters (TC 2.A.63) subunit D family.</text>
</comment>
<keyword evidence="5 8" id="KW-1133">Transmembrane helix</keyword>